<gene>
    <name evidence="3" type="ordered locus">cgR_2798</name>
</gene>
<dbReference type="PANTHER" id="PTHR35568:SF1">
    <property type="entry name" value="TRANSCRIPTIONAL REGULATOR DAUR"/>
    <property type="match status" value="1"/>
</dbReference>
<dbReference type="InterPro" id="IPR039445">
    <property type="entry name" value="DauR-like_HTH"/>
</dbReference>
<name>A0AB72VEF2_CORGB</name>
<dbReference type="AlphaFoldDB" id="A0AB72VEF2"/>
<sequence length="245" mass="27360">MNDFLPSSTLPLTAEQINIFLDQLVVPLSQVLSSPSEVVLHDLRNIPNTVRKISGDVTGREIGDPPTDRLLEYLASGITDHRVGYRSNLPDGRQLRSTTLVFKDLRGEPAAALCFNSDVSSWVTVRSMMDNLILGSSNNINRAVSAPESQKGISSRPVEEKDEYFPLDVEDLADHLIEGAIRKVGVPVEEMKKRHKVEVVQELEKRGFFLVKDSIDQIAHSLNVTRFTIYNYLNEITDTESVKAV</sequence>
<dbReference type="InterPro" id="IPR039446">
    <property type="entry name" value="DauR-like"/>
</dbReference>
<organism evidence="3">
    <name type="scientific">Corynebacterium glutamicum (strain R)</name>
    <dbReference type="NCBI Taxonomy" id="340322"/>
    <lineage>
        <taxon>Bacteria</taxon>
        <taxon>Bacillati</taxon>
        <taxon>Actinomycetota</taxon>
        <taxon>Actinomycetes</taxon>
        <taxon>Mycobacteriales</taxon>
        <taxon>Corynebacteriaceae</taxon>
        <taxon>Corynebacterium</taxon>
    </lineage>
</organism>
<evidence type="ECO:0000259" key="2">
    <source>
        <dbReference type="Pfam" id="PF13309"/>
    </source>
</evidence>
<feature type="domain" description="Transcriptional regulator DauR-like HTH" evidence="2">
    <location>
        <begin position="174"/>
        <end position="234"/>
    </location>
</feature>
<evidence type="ECO:0000313" key="3">
    <source>
        <dbReference type="EMBL" id="BAF55817.1"/>
    </source>
</evidence>
<dbReference type="EMBL" id="AP009044">
    <property type="protein sequence ID" value="BAF55817.1"/>
    <property type="molecule type" value="Genomic_DNA"/>
</dbReference>
<accession>A0AB72VEF2</accession>
<reference evidence="3" key="1">
    <citation type="journal article" date="2007" name="Microbiology">
        <title>Comparative analysis of the Corynebacterium glutamicum group and complete genome sequence of strain R.</title>
        <authorList>
            <person name="Yukawa H."/>
            <person name="Omumasaba C.A."/>
            <person name="Nonaka H."/>
            <person name="Kos P."/>
            <person name="Okai N."/>
            <person name="Suzuki N."/>
            <person name="Suda M."/>
            <person name="Tsuge Y."/>
            <person name="Watanabe J."/>
            <person name="Ikeda Y."/>
            <person name="Vertes A.A."/>
            <person name="Inui M."/>
        </authorList>
    </citation>
    <scope>NUCLEOTIDE SEQUENCE</scope>
    <source>
        <strain evidence="3">R</strain>
    </source>
</reference>
<dbReference type="RefSeq" id="WP_011898041.1">
    <property type="nucleotide sequence ID" value="NC_009342.1"/>
</dbReference>
<dbReference type="Proteomes" id="UP000006698">
    <property type="component" value="Chromosome"/>
</dbReference>
<dbReference type="PANTHER" id="PTHR35568">
    <property type="entry name" value="TRANSCRIPTIONAL REGULATOR DAUR"/>
    <property type="match status" value="1"/>
</dbReference>
<dbReference type="InterPro" id="IPR013559">
    <property type="entry name" value="YheO"/>
</dbReference>
<protein>
    <recommendedName>
        <fullName evidence="4">Transcriptional regulator</fullName>
    </recommendedName>
</protein>
<feature type="domain" description="YheO-like" evidence="1">
    <location>
        <begin position="22"/>
        <end position="125"/>
    </location>
</feature>
<dbReference type="Pfam" id="PF13309">
    <property type="entry name" value="HTH_22"/>
    <property type="match status" value="1"/>
</dbReference>
<proteinExistence type="predicted"/>
<evidence type="ECO:0000259" key="1">
    <source>
        <dbReference type="Pfam" id="PF08348"/>
    </source>
</evidence>
<dbReference type="Pfam" id="PF08348">
    <property type="entry name" value="PAS_6"/>
    <property type="match status" value="1"/>
</dbReference>
<dbReference type="KEGG" id="cgt:cgR_2798"/>
<evidence type="ECO:0008006" key="4">
    <source>
        <dbReference type="Google" id="ProtNLM"/>
    </source>
</evidence>